<protein>
    <recommendedName>
        <fullName evidence="3">DUF3143 domain-containing protein</fullName>
    </recommendedName>
</protein>
<sequence>MTLPPAETPLYNHPLPDLEQWLRDRGCLRDCDDLHRWFIEQPQWKAEICLDVEEIVVRYIEAGADGTDVNRSFRYSLSRGDVEEAVFSGP</sequence>
<dbReference type="OrthoDB" id="487334at2"/>
<gene>
    <name evidence="1" type="ORF">KR51_00026050</name>
</gene>
<dbReference type="AlphaFoldDB" id="U5DIX8"/>
<dbReference type="Pfam" id="PF11341">
    <property type="entry name" value="DUF3143"/>
    <property type="match status" value="1"/>
</dbReference>
<proteinExistence type="predicted"/>
<organism evidence="1 2">
    <name type="scientific">Rubidibacter lacunae KORDI 51-2</name>
    <dbReference type="NCBI Taxonomy" id="582515"/>
    <lineage>
        <taxon>Bacteria</taxon>
        <taxon>Bacillati</taxon>
        <taxon>Cyanobacteriota</taxon>
        <taxon>Cyanophyceae</taxon>
        <taxon>Oscillatoriophycideae</taxon>
        <taxon>Chroococcales</taxon>
        <taxon>Aphanothecaceae</taxon>
        <taxon>Rubidibacter</taxon>
    </lineage>
</organism>
<evidence type="ECO:0000313" key="1">
    <source>
        <dbReference type="EMBL" id="ERN40892.1"/>
    </source>
</evidence>
<dbReference type="PANTHER" id="PTHR35765:SF2">
    <property type="entry name" value="OS05G0569200 PROTEIN"/>
    <property type="match status" value="1"/>
</dbReference>
<dbReference type="InParanoid" id="U5DIX8"/>
<dbReference type="Proteomes" id="UP000016960">
    <property type="component" value="Unassembled WGS sequence"/>
</dbReference>
<comment type="caution">
    <text evidence="1">The sequence shown here is derived from an EMBL/GenBank/DDBJ whole genome shotgun (WGS) entry which is preliminary data.</text>
</comment>
<dbReference type="eggNOG" id="ENOG5032RX4">
    <property type="taxonomic scope" value="Bacteria"/>
</dbReference>
<evidence type="ECO:0008006" key="3">
    <source>
        <dbReference type="Google" id="ProtNLM"/>
    </source>
</evidence>
<reference evidence="1 2" key="1">
    <citation type="submission" date="2013-05" db="EMBL/GenBank/DDBJ databases">
        <title>Draft genome sequence of Rubidibacter lacunae KORDI 51-2.</title>
        <authorList>
            <person name="Choi D.H."/>
            <person name="Noh J.H."/>
            <person name="Kwon K.-K."/>
            <person name="Lee J.-H."/>
            <person name="Ryu J.-Y."/>
        </authorList>
    </citation>
    <scope>NUCLEOTIDE SEQUENCE [LARGE SCALE GENOMIC DNA]</scope>
    <source>
        <strain evidence="1 2">KORDI 51-2</strain>
    </source>
</reference>
<dbReference type="InterPro" id="IPR021489">
    <property type="entry name" value="DUF3143"/>
</dbReference>
<evidence type="ECO:0000313" key="2">
    <source>
        <dbReference type="Proteomes" id="UP000016960"/>
    </source>
</evidence>
<accession>U5DIX8</accession>
<dbReference type="RefSeq" id="WP_022607980.1">
    <property type="nucleotide sequence ID" value="NZ_ASSJ01000066.1"/>
</dbReference>
<keyword evidence="2" id="KW-1185">Reference proteome</keyword>
<dbReference type="STRING" id="582515.KR51_00026050"/>
<name>U5DIX8_9CHRO</name>
<dbReference type="EMBL" id="ASSJ01000066">
    <property type="protein sequence ID" value="ERN40892.1"/>
    <property type="molecule type" value="Genomic_DNA"/>
</dbReference>
<dbReference type="PANTHER" id="PTHR35765">
    <property type="entry name" value="OS05G0569200 PROTEIN"/>
    <property type="match status" value="1"/>
</dbReference>